<evidence type="ECO:0000313" key="5">
    <source>
        <dbReference type="EMBL" id="ASX26271.1"/>
    </source>
</evidence>
<dbReference type="SMART" id="SM00382">
    <property type="entry name" value="AAA"/>
    <property type="match status" value="1"/>
</dbReference>
<dbReference type="Proteomes" id="UP000216438">
    <property type="component" value="Chromosome"/>
</dbReference>
<reference evidence="5 6" key="2">
    <citation type="submission" date="2017-09" db="EMBL/GenBank/DDBJ databases">
        <title>The genome of whitefly Bemisia tabaci, a global crop pest, provides novel insights into virus transmission, host adaptation and insecticide resistance.</title>
        <authorList>
            <person name="Kaur N."/>
            <person name="Kliot A."/>
            <person name="Pinheiro P.V."/>
            <person name="Luan J."/>
            <person name="Zheng Y."/>
            <person name="Liu W."/>
            <person name="Sun H."/>
            <person name="Yang X."/>
            <person name="Xu Y."/>
            <person name="Luo Y."/>
            <person name="Kruse A."/>
            <person name="Fisher T.W."/>
            <person name="Nelson D.R."/>
            <person name="Elimelech M."/>
            <person name="MacCoss M."/>
            <person name="Johnson R."/>
            <person name="Cohen E."/>
            <person name="Hunter W.B."/>
            <person name="Brown J.K."/>
            <person name="Jander G."/>
            <person name="Cilia M."/>
            <person name="Douglas A.E."/>
            <person name="Ghanim M."/>
            <person name="Simmons A.M."/>
            <person name="Wintermantel W.M."/>
            <person name="Ling K.-S."/>
            <person name="Fei Z."/>
        </authorList>
    </citation>
    <scope>NUCLEOTIDE SEQUENCE [LARGE SCALE GENOMIC DNA]</scope>
    <source>
        <strain evidence="5 6">MEAM1</strain>
    </source>
</reference>
<dbReference type="PANTHER" id="PTHR18934">
    <property type="entry name" value="ATP-DEPENDENT RNA HELICASE"/>
    <property type="match status" value="1"/>
</dbReference>
<dbReference type="SMART" id="SM00490">
    <property type="entry name" value="HELICc"/>
    <property type="match status" value="1"/>
</dbReference>
<dbReference type="AlphaFoldDB" id="A0A249DXU1"/>
<dbReference type="SMART" id="SM00487">
    <property type="entry name" value="DEXDc"/>
    <property type="match status" value="1"/>
</dbReference>
<dbReference type="CDD" id="cd18791">
    <property type="entry name" value="SF2_C_RHA"/>
    <property type="match status" value="1"/>
</dbReference>
<dbReference type="Pfam" id="PF00271">
    <property type="entry name" value="Helicase_C"/>
    <property type="match status" value="1"/>
</dbReference>
<accession>A0A249DXU1</accession>
<dbReference type="InterPro" id="IPR010222">
    <property type="entry name" value="RNA_helicase_HrpA"/>
</dbReference>
<dbReference type="RefSeq" id="WP_046493680.1">
    <property type="nucleotide sequence ID" value="NZ_CP016303.1"/>
</dbReference>
<dbReference type="PROSITE" id="PS51194">
    <property type="entry name" value="HELICASE_CTER"/>
    <property type="match status" value="1"/>
</dbReference>
<dbReference type="Pfam" id="PF21010">
    <property type="entry name" value="HA2_C"/>
    <property type="match status" value="1"/>
</dbReference>
<dbReference type="NCBIfam" id="TIGR01967">
    <property type="entry name" value="DEAH_box_HrpA"/>
    <property type="match status" value="1"/>
</dbReference>
<dbReference type="Pfam" id="PF11898">
    <property type="entry name" value="DUF3418"/>
    <property type="match status" value="1"/>
</dbReference>
<dbReference type="NCBIfam" id="NF008348">
    <property type="entry name" value="PRK11131.1"/>
    <property type="match status" value="1"/>
</dbReference>
<protein>
    <submittedName>
        <fullName evidence="5">ATP-dependent RNA helicase HrpA</fullName>
    </submittedName>
</protein>
<dbReference type="GO" id="GO:0005524">
    <property type="term" value="F:ATP binding"/>
    <property type="evidence" value="ECO:0007669"/>
    <property type="project" value="UniProtKB-KW"/>
</dbReference>
<proteinExistence type="predicted"/>
<dbReference type="GO" id="GO:0003723">
    <property type="term" value="F:RNA binding"/>
    <property type="evidence" value="ECO:0007669"/>
    <property type="project" value="TreeGrafter"/>
</dbReference>
<dbReference type="Pfam" id="PF07717">
    <property type="entry name" value="OB_NTP_bind"/>
    <property type="match status" value="1"/>
</dbReference>
<dbReference type="InterPro" id="IPR003593">
    <property type="entry name" value="AAA+_ATPase"/>
</dbReference>
<sequence length="1242" mass="144215">MNHPIFEYPQNLPITQQKQRICETIERHQVVIISGETGSGKTTQLPKICLELGRGGITGMIGHTQPRRLAAYRVAQRIADELKTPLGERVGYQMRFHQKINENTAIKLMTDGILLAEIQHDRLLIRYDTIIIDEAHERSLNIDFILGYLRQLLPKRPDLKIIITSATLDSQRFSDHFNQAPMIEVSGRSYPVEVRYRPPQKTNESEGEGLQAMIDAVNELYRESTQGDILIFMSGEREIRDATEVLRQENISHTEILPLYSRLSYAEQKKIFQSHVGRRIVLATNVAETSLTVPGIKYVIDTGTARISRYSFRTKIQKLSLEPISQAAANQRKGRCGRISSGICIRLYEEQDFLSRPVFTDPEISRTNLSAVILQMMAFNLGDITSFPFIDLPDKRRIQDGIALLSELGAIEHSPKPNLTKIGRQLSRLPIDPRLGRMILAAQSRSCVQEVMIIAAALSIQDPRERPQDKKQAADEKHHRFSDKDSDFVAFIHLWNYIEEQQNALSVNQFRQLCHREFLHYMRVREWQDIYSQLKKSAQKLGLLTLSINHTEPHYFHVHTALLTGLLSHIGQKDMESHEFTGPRNIRFAIFPHSCLFKKPPKWIMVSELLETRRLWGHIAARIEPEWLEPLAGHLLKRHYSAPHWEKNKGAVIAHEKVTLFGLPIIYDRKINYGAIDPKLCRSLFIRQALVEGEWETTHAFFHQNLKLLSEAEELENKSRRRDIVVDDHTLFEFYDQRIGQEVVSSRHFNHWWKKVFQTDPDLLNFDKSMLITENAQEITEEDFPDFWSQEAFKLDLSYQFEPGNETDGVTVHIPLVMLNQIQAQGFDWQVPGMRFELITALLKSLPKKLRRHFVPVPNYAQAILESIRPSSGSFLSAIEKKLWQMSGVKITRKDWQWHQVPEHLKITFRILDDQNQMIKEGKDLEVLRQELTRQFKKTRSTLIENCTFEKQDLKEWNFGTVPLYYESTQENYSIKHYPALVDETHSVALRLFETKQQQKIMMWKGLRRLLLLNMASPAQALRQKWFNKSKLGLYFNPYENIPALLEDCVACSVDKLMAEYGGLVWTQSEFLILKEKIRPKVYEVSEKITREVQQILDKAFSIHKKLQAGCNLAQVPAFTDMKQQLEGLVCPYFISDNSLKPLADILRYLKAIERRLEKLPSQLQTDRSNMAKIHALNDLWIKWKNQLTEWREKEKEIKEVCWMLEELRVSLFAQQLGTAYPISEKRVLNAINKQINGQGQG</sequence>
<evidence type="ECO:0000256" key="3">
    <source>
        <dbReference type="ARBA" id="ARBA00022806"/>
    </source>
</evidence>
<dbReference type="InterPro" id="IPR011709">
    <property type="entry name" value="DEAD-box_helicase_OB_fold"/>
</dbReference>
<dbReference type="OrthoDB" id="9805617at2"/>
<dbReference type="Gene3D" id="3.40.50.300">
    <property type="entry name" value="P-loop containing nucleotide triphosphate hydrolases"/>
    <property type="match status" value="2"/>
</dbReference>
<dbReference type="PROSITE" id="PS51192">
    <property type="entry name" value="HELICASE_ATP_BIND_1"/>
    <property type="match status" value="1"/>
</dbReference>
<dbReference type="Gene3D" id="1.20.120.1080">
    <property type="match status" value="1"/>
</dbReference>
<keyword evidence="1" id="KW-0547">Nucleotide-binding</keyword>
<dbReference type="InterPro" id="IPR011545">
    <property type="entry name" value="DEAD/DEAH_box_helicase_dom"/>
</dbReference>
<evidence type="ECO:0000256" key="4">
    <source>
        <dbReference type="ARBA" id="ARBA00022840"/>
    </source>
</evidence>
<keyword evidence="3 5" id="KW-0347">Helicase</keyword>
<keyword evidence="2" id="KW-0378">Hydrolase</keyword>
<dbReference type="InterPro" id="IPR014001">
    <property type="entry name" value="Helicase_ATP-bd"/>
</dbReference>
<dbReference type="SUPFAM" id="SSF52540">
    <property type="entry name" value="P-loop containing nucleoside triphosphate hydrolases"/>
    <property type="match status" value="1"/>
</dbReference>
<name>A0A249DXU1_9ENTR</name>
<reference evidence="6" key="1">
    <citation type="submission" date="2016-06" db="EMBL/GenBank/DDBJ databases">
        <authorList>
            <person name="Chen W."/>
            <person name="Hasegawa D.K."/>
        </authorList>
    </citation>
    <scope>NUCLEOTIDE SEQUENCE [LARGE SCALE GENOMIC DNA]</scope>
    <source>
        <strain evidence="6">MEAM1</strain>
    </source>
</reference>
<dbReference type="InterPro" id="IPR007502">
    <property type="entry name" value="Helicase-assoc_dom"/>
</dbReference>
<dbReference type="InterPro" id="IPR027417">
    <property type="entry name" value="P-loop_NTPase"/>
</dbReference>
<dbReference type="FunFam" id="1.20.120.1080:FF:000005">
    <property type="entry name" value="ATP-dependent helicase HrpA"/>
    <property type="match status" value="1"/>
</dbReference>
<organism evidence="5 6">
    <name type="scientific">Candidatus Hamiltonella defensa</name>
    <name type="common">Bemisia tabaci</name>
    <dbReference type="NCBI Taxonomy" id="672795"/>
    <lineage>
        <taxon>Bacteria</taxon>
        <taxon>Pseudomonadati</taxon>
        <taxon>Pseudomonadota</taxon>
        <taxon>Gammaproteobacteria</taxon>
        <taxon>Enterobacterales</taxon>
        <taxon>Enterobacteriaceae</taxon>
        <taxon>aphid secondary symbionts</taxon>
        <taxon>Candidatus Williamhamiltonella</taxon>
    </lineage>
</organism>
<dbReference type="EMBL" id="CP016303">
    <property type="protein sequence ID" value="ASX26271.1"/>
    <property type="molecule type" value="Genomic_DNA"/>
</dbReference>
<gene>
    <name evidence="5" type="ORF">BA171_04060</name>
</gene>
<dbReference type="PANTHER" id="PTHR18934:SF99">
    <property type="entry name" value="ATP-DEPENDENT RNA HELICASE DHX37-RELATED"/>
    <property type="match status" value="1"/>
</dbReference>
<dbReference type="InterPro" id="IPR001650">
    <property type="entry name" value="Helicase_C-like"/>
</dbReference>
<dbReference type="SMART" id="SM00847">
    <property type="entry name" value="HA2"/>
    <property type="match status" value="1"/>
</dbReference>
<dbReference type="Pfam" id="PF00270">
    <property type="entry name" value="DEAD"/>
    <property type="match status" value="1"/>
</dbReference>
<evidence type="ECO:0000313" key="6">
    <source>
        <dbReference type="Proteomes" id="UP000216438"/>
    </source>
</evidence>
<evidence type="ECO:0000256" key="2">
    <source>
        <dbReference type="ARBA" id="ARBA00022801"/>
    </source>
</evidence>
<dbReference type="GO" id="GO:0003724">
    <property type="term" value="F:RNA helicase activity"/>
    <property type="evidence" value="ECO:0007669"/>
    <property type="project" value="InterPro"/>
</dbReference>
<evidence type="ECO:0000256" key="1">
    <source>
        <dbReference type="ARBA" id="ARBA00022741"/>
    </source>
</evidence>
<dbReference type="InterPro" id="IPR024590">
    <property type="entry name" value="HrpA_C"/>
</dbReference>
<dbReference type="GO" id="GO:0016787">
    <property type="term" value="F:hydrolase activity"/>
    <property type="evidence" value="ECO:0007669"/>
    <property type="project" value="UniProtKB-KW"/>
</dbReference>
<dbReference type="FunFam" id="3.40.50.300:FF:000439">
    <property type="entry name" value="ATP-dependent RNA helicase HrpA"/>
    <property type="match status" value="1"/>
</dbReference>
<keyword evidence="4" id="KW-0067">ATP-binding</keyword>